<evidence type="ECO:0000313" key="8">
    <source>
        <dbReference type="EMBL" id="PFH60081.1"/>
    </source>
</evidence>
<dbReference type="GO" id="GO:0000978">
    <property type="term" value="F:RNA polymerase II cis-regulatory region sequence-specific DNA binding"/>
    <property type="evidence" value="ECO:0007669"/>
    <property type="project" value="TreeGrafter"/>
</dbReference>
<reference evidence="8 9" key="1">
    <citation type="journal article" date="2015" name="BMC Genomics">
        <title>Gene expression during zombie ant biting behavior reflects the complexity underlying fungal parasitic behavioral manipulation.</title>
        <authorList>
            <person name="de Bekker C."/>
            <person name="Ohm R.A."/>
            <person name="Loreto R.G."/>
            <person name="Sebastian A."/>
            <person name="Albert I."/>
            <person name="Merrow M."/>
            <person name="Brachmann A."/>
            <person name="Hughes D.P."/>
        </authorList>
    </citation>
    <scope>NUCLEOTIDE SEQUENCE [LARGE SCALE GENOMIC DNA]</scope>
    <source>
        <strain evidence="8 9">SC16a</strain>
    </source>
</reference>
<reference evidence="8 9" key="2">
    <citation type="journal article" date="2017" name="Sci. Rep.">
        <title>Ant-infecting Ophiocordyceps genomes reveal a high diversity of potential behavioral manipulation genes and a possible major role for enterotoxins.</title>
        <authorList>
            <person name="de Bekker C."/>
            <person name="Ohm R.A."/>
            <person name="Evans H.C."/>
            <person name="Brachmann A."/>
            <person name="Hughes D.P."/>
        </authorList>
    </citation>
    <scope>NUCLEOTIDE SEQUENCE [LARGE SCALE GENOMIC DNA]</scope>
    <source>
        <strain evidence="8 9">SC16a</strain>
    </source>
</reference>
<dbReference type="InterPro" id="IPR001138">
    <property type="entry name" value="Zn2Cys6_DnaBD"/>
</dbReference>
<dbReference type="GO" id="GO:0006351">
    <property type="term" value="P:DNA-templated transcription"/>
    <property type="evidence" value="ECO:0007669"/>
    <property type="project" value="InterPro"/>
</dbReference>
<evidence type="ECO:0000259" key="7">
    <source>
        <dbReference type="PROSITE" id="PS50048"/>
    </source>
</evidence>
<dbReference type="InterPro" id="IPR007219">
    <property type="entry name" value="XnlR_reg_dom"/>
</dbReference>
<dbReference type="Gene3D" id="4.10.240.10">
    <property type="entry name" value="Zn(2)-C6 fungal-type DNA-binding domain"/>
    <property type="match status" value="1"/>
</dbReference>
<feature type="compositionally biased region" description="Low complexity" evidence="5">
    <location>
        <begin position="74"/>
        <end position="85"/>
    </location>
</feature>
<dbReference type="GO" id="GO:0000435">
    <property type="term" value="P:positive regulation of transcription from RNA polymerase II promoter by galactose"/>
    <property type="evidence" value="ECO:0007669"/>
    <property type="project" value="TreeGrafter"/>
</dbReference>
<evidence type="ECO:0000256" key="5">
    <source>
        <dbReference type="SAM" id="MobiDB-lite"/>
    </source>
</evidence>
<feature type="region of interest" description="Disordered" evidence="5">
    <location>
        <begin position="51"/>
        <end position="96"/>
    </location>
</feature>
<evidence type="ECO:0000256" key="1">
    <source>
        <dbReference type="ARBA" id="ARBA00022723"/>
    </source>
</evidence>
<evidence type="ECO:0000256" key="6">
    <source>
        <dbReference type="SAM" id="Phobius"/>
    </source>
</evidence>
<evidence type="ECO:0000256" key="2">
    <source>
        <dbReference type="ARBA" id="ARBA00023015"/>
    </source>
</evidence>
<feature type="domain" description="Zn(2)-C6 fungal-type" evidence="7">
    <location>
        <begin position="18"/>
        <end position="49"/>
    </location>
</feature>
<dbReference type="GO" id="GO:0008270">
    <property type="term" value="F:zinc ion binding"/>
    <property type="evidence" value="ECO:0007669"/>
    <property type="project" value="InterPro"/>
</dbReference>
<keyword evidence="9" id="KW-1185">Reference proteome</keyword>
<organism evidence="8 9">
    <name type="scientific">Ophiocordyceps unilateralis</name>
    <name type="common">Zombie-ant fungus</name>
    <name type="synonym">Torrubia unilateralis</name>
    <dbReference type="NCBI Taxonomy" id="268505"/>
    <lineage>
        <taxon>Eukaryota</taxon>
        <taxon>Fungi</taxon>
        <taxon>Dikarya</taxon>
        <taxon>Ascomycota</taxon>
        <taxon>Pezizomycotina</taxon>
        <taxon>Sordariomycetes</taxon>
        <taxon>Hypocreomycetidae</taxon>
        <taxon>Hypocreales</taxon>
        <taxon>Ophiocordycipitaceae</taxon>
        <taxon>Ophiocordyceps</taxon>
    </lineage>
</organism>
<evidence type="ECO:0000256" key="4">
    <source>
        <dbReference type="ARBA" id="ARBA00023242"/>
    </source>
</evidence>
<dbReference type="Proteomes" id="UP000037136">
    <property type="component" value="Unassembled WGS sequence"/>
</dbReference>
<feature type="transmembrane region" description="Helical" evidence="6">
    <location>
        <begin position="505"/>
        <end position="524"/>
    </location>
</feature>
<feature type="region of interest" description="Disordered" evidence="5">
    <location>
        <begin position="571"/>
        <end position="612"/>
    </location>
</feature>
<sequence length="674" mass="73062">MDRAEARQPLVRSRIPNACDGCKARKVKCDGQLPCGHCAARLRANLCRYSAPRRQTRRPRRESEPERDGMTTTSPVSASASASAPAPAPVPAEDETEVPREARLLCDPHGKLVFIGDCAPLSFFQSVRRLVTSRVGRDAFAPGSSRFSVLENAALVVTASPASATAATTTTKVLGGCPPAVSPEHVEAAVEGYLAMTTGLVHLFDHRRRLLDDLTHWAGSNDDADSSSSAVNYLVLAIGRLLDDEHLSLVYFEHGRNIASASLDSSLGVATVQAFTLVTVYMLCSCRINGAFLFFGIAVRAAYSLGVHRSEVNARFGPDGHRRRDRLWQSLRVVDLCLSTAMGRPPATSDVDCTLSYSHVDLLDASVQILLITECIVLEVYSRRKISLQLTEGISRQLREWAVRWLPQIKGVLVRRCDDVDSRAQAVGACQVLASYHYAVMLVCRPFLMCELCHRLVDGGMSSSGLVVSGRTRLADACIDAAGLMVDPVLELIDRGLLNVRAPLLVSWLFASSLVLGVGLLGGFGRNLEKTLRMSIHALDHFSETDGHATQYSLIAQSLLETALAYLERRDVEERQRRTQSSSQLFGLMPAEMPPPSAELPDPAPEEDPAKASFNWPDSPGLADASLFGLDESSLQTPDADFWNTGDVDADAAAALNLFPLLDAGGSIDLAHYL</sequence>
<proteinExistence type="predicted"/>
<dbReference type="InterPro" id="IPR051127">
    <property type="entry name" value="Fungal_SecMet_Regulators"/>
</dbReference>
<dbReference type="CDD" id="cd12148">
    <property type="entry name" value="fungal_TF_MHR"/>
    <property type="match status" value="1"/>
</dbReference>
<protein>
    <recommendedName>
        <fullName evidence="7">Zn(2)-C6 fungal-type domain-containing protein</fullName>
    </recommendedName>
</protein>
<dbReference type="AlphaFoldDB" id="A0A2A9PGC9"/>
<keyword evidence="6" id="KW-0812">Transmembrane</keyword>
<keyword evidence="1" id="KW-0479">Metal-binding</keyword>
<dbReference type="InterPro" id="IPR036864">
    <property type="entry name" value="Zn2-C6_fun-type_DNA-bd_sf"/>
</dbReference>
<dbReference type="GO" id="GO:0000981">
    <property type="term" value="F:DNA-binding transcription factor activity, RNA polymerase II-specific"/>
    <property type="evidence" value="ECO:0007669"/>
    <property type="project" value="InterPro"/>
</dbReference>
<dbReference type="SMART" id="SM00066">
    <property type="entry name" value="GAL4"/>
    <property type="match status" value="1"/>
</dbReference>
<dbReference type="SMART" id="SM00906">
    <property type="entry name" value="Fungal_trans"/>
    <property type="match status" value="1"/>
</dbReference>
<dbReference type="PROSITE" id="PS00463">
    <property type="entry name" value="ZN2_CY6_FUNGAL_1"/>
    <property type="match status" value="1"/>
</dbReference>
<dbReference type="SUPFAM" id="SSF57701">
    <property type="entry name" value="Zn2/Cys6 DNA-binding domain"/>
    <property type="match status" value="1"/>
</dbReference>
<gene>
    <name evidence="8" type="ORF">XA68_11499</name>
</gene>
<dbReference type="STRING" id="268505.A0A2A9PGC9"/>
<keyword evidence="3" id="KW-0804">Transcription</keyword>
<keyword evidence="6" id="KW-0472">Membrane</keyword>
<evidence type="ECO:0000256" key="3">
    <source>
        <dbReference type="ARBA" id="ARBA00023163"/>
    </source>
</evidence>
<keyword evidence="4" id="KW-0539">Nucleus</keyword>
<comment type="caution">
    <text evidence="8">The sequence shown here is derived from an EMBL/GenBank/DDBJ whole genome shotgun (WGS) entry which is preliminary data.</text>
</comment>
<dbReference type="PROSITE" id="PS50048">
    <property type="entry name" value="ZN2_CY6_FUNGAL_2"/>
    <property type="match status" value="1"/>
</dbReference>
<dbReference type="PANTHER" id="PTHR47424">
    <property type="entry name" value="REGULATORY PROTEIN GAL4"/>
    <property type="match status" value="1"/>
</dbReference>
<dbReference type="OrthoDB" id="2351791at2759"/>
<name>A0A2A9PGC9_OPHUN</name>
<accession>A0A2A9PGC9</accession>
<evidence type="ECO:0000313" key="9">
    <source>
        <dbReference type="Proteomes" id="UP000037136"/>
    </source>
</evidence>
<keyword evidence="2" id="KW-0805">Transcription regulation</keyword>
<dbReference type="PANTHER" id="PTHR47424:SF9">
    <property type="entry name" value="TAH-2"/>
    <property type="match status" value="1"/>
</dbReference>
<dbReference type="EMBL" id="LAZP02000153">
    <property type="protein sequence ID" value="PFH60081.1"/>
    <property type="molecule type" value="Genomic_DNA"/>
</dbReference>
<dbReference type="CDD" id="cd00067">
    <property type="entry name" value="GAL4"/>
    <property type="match status" value="1"/>
</dbReference>
<dbReference type="GO" id="GO:0005634">
    <property type="term" value="C:nucleus"/>
    <property type="evidence" value="ECO:0007669"/>
    <property type="project" value="TreeGrafter"/>
</dbReference>
<dbReference type="Pfam" id="PF04082">
    <property type="entry name" value="Fungal_trans"/>
    <property type="match status" value="1"/>
</dbReference>
<keyword evidence="6" id="KW-1133">Transmembrane helix</keyword>
<dbReference type="Pfam" id="PF00172">
    <property type="entry name" value="Zn_clus"/>
    <property type="match status" value="1"/>
</dbReference>